<protein>
    <recommendedName>
        <fullName evidence="2">Phospholipid scramblase</fullName>
    </recommendedName>
</protein>
<dbReference type="PANTHER" id="PTHR23248">
    <property type="entry name" value="PHOSPHOLIPID SCRAMBLASE-RELATED"/>
    <property type="match status" value="1"/>
</dbReference>
<dbReference type="EMBL" id="BX284601">
    <property type="protein sequence ID" value="CAB04311.2"/>
    <property type="molecule type" value="Genomic_DNA"/>
</dbReference>
<dbReference type="PIR" id="T21845">
    <property type="entry name" value="T21845"/>
</dbReference>
<comment type="interaction">
    <interactant intactId="EBI-360222">
        <id>Q9XV36</id>
    </interactant>
    <interactant intactId="EBI-312683">
        <id>O45799</id>
        <label>scrm-1</label>
    </interactant>
    <organismsDiffer>false</organismsDiffer>
    <experiments>2</experiments>
</comment>
<evidence type="ECO:0000313" key="5">
    <source>
        <dbReference type="Proteomes" id="UP000001940"/>
    </source>
</evidence>
<dbReference type="Bgee" id="WBGene00009753">
    <property type="expression patterns" value="Expressed in material anatomical entity and 2 other cell types or tissues"/>
</dbReference>
<dbReference type="STRING" id="6239.F46A8.10.1"/>
<dbReference type="AGR" id="WB:WBGene00009753"/>
<dbReference type="PaxDb" id="6239-F46A8.10"/>
<dbReference type="UCSC" id="F46A8.10">
    <property type="organism name" value="c. elegans"/>
</dbReference>
<name>Q9XV36_CAEEL</name>
<dbReference type="OMA" id="DATHYYE"/>
<evidence type="ECO:0000256" key="3">
    <source>
        <dbReference type="SAM" id="MobiDB-lite"/>
    </source>
</evidence>
<dbReference type="PANTHER" id="PTHR23248:SF64">
    <property type="entry name" value="PHOSPHOLIPID SCRAMBLASE"/>
    <property type="match status" value="1"/>
</dbReference>
<keyword evidence="2" id="KW-0449">Lipoprotein</keyword>
<comment type="cofactor">
    <cofactor evidence="2">
        <name>Ca(2+)</name>
        <dbReference type="ChEBI" id="CHEBI:29108"/>
    </cofactor>
</comment>
<dbReference type="eggNOG" id="KOG0621">
    <property type="taxonomic scope" value="Eukaryota"/>
</dbReference>
<dbReference type="GO" id="GO:0017121">
    <property type="term" value="P:plasma membrane phospholipid scrambling"/>
    <property type="evidence" value="ECO:0000318"/>
    <property type="project" value="GO_Central"/>
</dbReference>
<organism evidence="4 5">
    <name type="scientific">Caenorhabditis elegans</name>
    <dbReference type="NCBI Taxonomy" id="6239"/>
    <lineage>
        <taxon>Eukaryota</taxon>
        <taxon>Metazoa</taxon>
        <taxon>Ecdysozoa</taxon>
        <taxon>Nematoda</taxon>
        <taxon>Chromadorea</taxon>
        <taxon>Rhabditida</taxon>
        <taxon>Rhabditina</taxon>
        <taxon>Rhabditomorpha</taxon>
        <taxon>Rhabditoidea</taxon>
        <taxon>Rhabditidae</taxon>
        <taxon>Peloderinae</taxon>
        <taxon>Caenorhabditis</taxon>
    </lineage>
</organism>
<sequence length="292" mass="32732">MNKQPGEQPVSCATSTGKSEKERQKDEPPRSRAEAGMMRGGGRLPQPRDTPMEVPNMIAAMPIQMTGFVDLAPHTILDVLAQTTSLMIVQCLEPLEIFTGIETPNRYVVHDMYCRPLLYCMERSSFFARQHQGSQRNFAMQCMDIFGAPVMNCFRSRPCCSCDDFLATEFLGQRIGMMKRECCDDNFHLVGTGSNEPLLVRSPGCACCGGTQVFPVMTYNGAKIGEIVRLYPGFMQEWYTDADTYIVHFPPDLPPILKILLISSTFLIDYTFFENRGGNQRGGYGHGGYGYY</sequence>
<dbReference type="IntAct" id="Q9XV36">
    <property type="interactions" value="3"/>
</dbReference>
<evidence type="ECO:0000313" key="6">
    <source>
        <dbReference type="WormBase" id="F46A8.10"/>
    </source>
</evidence>
<reference evidence="4 5" key="1">
    <citation type="journal article" date="1998" name="Science">
        <title>Genome sequence of the nematode C. elegans: a platform for investigating biology.</title>
        <authorList>
            <consortium name="The C. elegans sequencing consortium"/>
            <person name="Sulson J.E."/>
            <person name="Waterston R."/>
        </authorList>
    </citation>
    <scope>NUCLEOTIDE SEQUENCE [LARGE SCALE GENOMIC DNA]</scope>
    <source>
        <strain evidence="4 5">Bristol N2</strain>
    </source>
</reference>
<dbReference type="GO" id="GO:0005886">
    <property type="term" value="C:plasma membrane"/>
    <property type="evidence" value="ECO:0000318"/>
    <property type="project" value="GO_Central"/>
</dbReference>
<keyword evidence="2" id="KW-0106">Calcium</keyword>
<dbReference type="KEGG" id="cel:CELE_F46A8.10"/>
<dbReference type="RefSeq" id="NP_492890.2">
    <property type="nucleotide sequence ID" value="NM_060489.4"/>
</dbReference>
<dbReference type="FunCoup" id="Q9XV36">
    <property type="interactions" value="76"/>
</dbReference>
<feature type="compositionally biased region" description="Basic and acidic residues" evidence="3">
    <location>
        <begin position="18"/>
        <end position="33"/>
    </location>
</feature>
<dbReference type="InParanoid" id="Q9XV36"/>
<dbReference type="AlphaFoldDB" id="Q9XV36"/>
<comment type="function">
    <text evidence="2">May mediate accelerated ATP-independent bidirectional transbilayer migration of phospholipids upon binding calcium ions that results in a loss of phospholipid asymmetry in the plasma membrane.</text>
</comment>
<evidence type="ECO:0000313" key="4">
    <source>
        <dbReference type="EMBL" id="CAB04311.2"/>
    </source>
</evidence>
<dbReference type="GO" id="GO:0017128">
    <property type="term" value="F:phospholipid scramblase activity"/>
    <property type="evidence" value="ECO:0000318"/>
    <property type="project" value="GO_Central"/>
</dbReference>
<feature type="compositionally biased region" description="Polar residues" evidence="3">
    <location>
        <begin position="1"/>
        <end position="17"/>
    </location>
</feature>
<dbReference type="CTD" id="185826"/>
<dbReference type="Proteomes" id="UP000001940">
    <property type="component" value="Chromosome I"/>
</dbReference>
<dbReference type="InterPro" id="IPR005552">
    <property type="entry name" value="Scramblase"/>
</dbReference>
<evidence type="ECO:0000256" key="1">
    <source>
        <dbReference type="ARBA" id="ARBA00005350"/>
    </source>
</evidence>
<keyword evidence="2" id="KW-0564">Palmitate</keyword>
<dbReference type="PhylomeDB" id="Q9XV36"/>
<keyword evidence="5" id="KW-1185">Reference proteome</keyword>
<dbReference type="OrthoDB" id="191150at2759"/>
<dbReference type="WormBase" id="F46A8.10">
    <property type="protein sequence ID" value="CE34186"/>
    <property type="gene ID" value="WBGene00009753"/>
    <property type="gene designation" value="scrm-6"/>
</dbReference>
<feature type="region of interest" description="Disordered" evidence="3">
    <location>
        <begin position="1"/>
        <end position="49"/>
    </location>
</feature>
<proteinExistence type="evidence at protein level"/>
<accession>Q9XV36</accession>
<dbReference type="HOGENOM" id="CLU_950711_0_0_1"/>
<gene>
    <name evidence="4 6" type="primary">scrm-6</name>
    <name evidence="4" type="ORF">CELE_F46A8.10</name>
    <name evidence="6" type="ORF">F46A8.10</name>
</gene>
<evidence type="ECO:0000256" key="2">
    <source>
        <dbReference type="RuleBase" id="RU363116"/>
    </source>
</evidence>
<dbReference type="Pfam" id="PF03803">
    <property type="entry name" value="Scramblase"/>
    <property type="match status" value="1"/>
</dbReference>
<comment type="similarity">
    <text evidence="1 2">Belongs to the phospholipid scramblase family.</text>
</comment>
<dbReference type="GeneID" id="185826"/>